<name>A0A857DHB9_9FIRM</name>
<dbReference type="CDD" id="cd02874">
    <property type="entry name" value="GH18_CFLE_spore_hydrolase"/>
    <property type="match status" value="1"/>
</dbReference>
<proteinExistence type="predicted"/>
<accession>A0A857DHB9</accession>
<dbReference type="InterPro" id="IPR017853">
    <property type="entry name" value="GH"/>
</dbReference>
<dbReference type="PANTHER" id="PTHR46066:SF2">
    <property type="entry name" value="CHITINASE DOMAIN-CONTAINING PROTEIN 1"/>
    <property type="match status" value="1"/>
</dbReference>
<dbReference type="GO" id="GO:0005975">
    <property type="term" value="P:carbohydrate metabolic process"/>
    <property type="evidence" value="ECO:0007669"/>
    <property type="project" value="InterPro"/>
</dbReference>
<dbReference type="Gene3D" id="3.10.50.10">
    <property type="match status" value="1"/>
</dbReference>
<dbReference type="Pfam" id="PF00704">
    <property type="entry name" value="Glyco_hydro_18"/>
    <property type="match status" value="1"/>
</dbReference>
<dbReference type="InterPro" id="IPR041704">
    <property type="entry name" value="CFLE_GH18"/>
</dbReference>
<dbReference type="GO" id="GO:0016798">
    <property type="term" value="F:hydrolase activity, acting on glycosyl bonds"/>
    <property type="evidence" value="ECO:0007669"/>
    <property type="project" value="UniProtKB-KW"/>
</dbReference>
<keyword evidence="1" id="KW-0378">Hydrolase</keyword>
<feature type="domain" description="LysM" evidence="3">
    <location>
        <begin position="51"/>
        <end position="96"/>
    </location>
</feature>
<dbReference type="Gene3D" id="3.20.20.80">
    <property type="entry name" value="Glycosidases"/>
    <property type="match status" value="1"/>
</dbReference>
<dbReference type="SMART" id="SM00636">
    <property type="entry name" value="Glyco_18"/>
    <property type="match status" value="1"/>
</dbReference>
<evidence type="ECO:0000256" key="1">
    <source>
        <dbReference type="ARBA" id="ARBA00022801"/>
    </source>
</evidence>
<evidence type="ECO:0000259" key="3">
    <source>
        <dbReference type="PROSITE" id="PS51782"/>
    </source>
</evidence>
<dbReference type="Gene3D" id="3.10.350.10">
    <property type="entry name" value="LysM domain"/>
    <property type="match status" value="2"/>
</dbReference>
<protein>
    <submittedName>
        <fullName evidence="5">LysM peptidoglycan-binding domain-containing protein</fullName>
    </submittedName>
</protein>
<keyword evidence="2" id="KW-0326">Glycosidase</keyword>
<dbReference type="GO" id="GO:0012505">
    <property type="term" value="C:endomembrane system"/>
    <property type="evidence" value="ECO:0007669"/>
    <property type="project" value="TreeGrafter"/>
</dbReference>
<dbReference type="EMBL" id="CP046996">
    <property type="protein sequence ID" value="QGZ99625.1"/>
    <property type="molecule type" value="Genomic_DNA"/>
</dbReference>
<dbReference type="AlphaFoldDB" id="A0A857DHB9"/>
<dbReference type="InterPro" id="IPR036779">
    <property type="entry name" value="LysM_dom_sf"/>
</dbReference>
<dbReference type="SUPFAM" id="SSF51445">
    <property type="entry name" value="(Trans)glycosidases"/>
    <property type="match status" value="1"/>
</dbReference>
<dbReference type="GO" id="GO:0070492">
    <property type="term" value="F:oligosaccharide binding"/>
    <property type="evidence" value="ECO:0007669"/>
    <property type="project" value="TreeGrafter"/>
</dbReference>
<dbReference type="GO" id="GO:0008061">
    <property type="term" value="F:chitin binding"/>
    <property type="evidence" value="ECO:0007669"/>
    <property type="project" value="InterPro"/>
</dbReference>
<feature type="domain" description="LysM" evidence="3">
    <location>
        <begin position="2"/>
        <end position="46"/>
    </location>
</feature>
<dbReference type="PANTHER" id="PTHR46066">
    <property type="entry name" value="CHITINASE DOMAIN-CONTAINING PROTEIN 1 FAMILY MEMBER"/>
    <property type="match status" value="1"/>
</dbReference>
<dbReference type="PROSITE" id="PS51782">
    <property type="entry name" value="LYSM"/>
    <property type="match status" value="2"/>
</dbReference>
<evidence type="ECO:0000313" key="6">
    <source>
        <dbReference type="Proteomes" id="UP000430508"/>
    </source>
</evidence>
<dbReference type="SMART" id="SM00257">
    <property type="entry name" value="LysM"/>
    <property type="match status" value="2"/>
</dbReference>
<feature type="domain" description="GH18" evidence="4">
    <location>
        <begin position="97"/>
        <end position="426"/>
    </location>
</feature>
<dbReference type="CDD" id="cd00118">
    <property type="entry name" value="LysM"/>
    <property type="match status" value="2"/>
</dbReference>
<organism evidence="5 6">
    <name type="scientific">Dehalobacter restrictus</name>
    <dbReference type="NCBI Taxonomy" id="55583"/>
    <lineage>
        <taxon>Bacteria</taxon>
        <taxon>Bacillati</taxon>
        <taxon>Bacillota</taxon>
        <taxon>Clostridia</taxon>
        <taxon>Eubacteriales</taxon>
        <taxon>Desulfitobacteriaceae</taxon>
        <taxon>Dehalobacter</taxon>
    </lineage>
</organism>
<sequence>MKIHVVSSGQSIYSIARKYGVSPQKIIADNELTNPNQLVVGQTLVILESSGTHTVTAGESLYLIAQKHGVTVNALLAANPRITDPSRIYAGQTIAIPAAAASYGTIEVNGYAFPNINRDILRKSLRHLTYLSIFSYQVNADGTLNTIPDEPLIQAAREAQTAPLMVITNIQQGGSFNSTLARSILTNQTAQNTLISQVIRTLREKNYYGLDIDFEYIYPSDRENYNNFLRRIVNTLRPLGYPVTTALAPKLTADQKGLLYEAHDYPVHGALANHVILMTYEWGYTYSPPKAVAPVNEVRKVLTYAVSAIPRQKIFMGIPNYGYDWTLPYVSGTAARTVSNSGAVDLARTEKIAIHYDSTAQSPYFTYYDDASKKHEVWFEDARSIYAKLTLAKEFRIGGISYWTIGRYFPQNWLVLRSLYNVKKLL</sequence>
<dbReference type="InterPro" id="IPR029070">
    <property type="entry name" value="Chitinase_insertion_sf"/>
</dbReference>
<dbReference type="Pfam" id="PF01476">
    <property type="entry name" value="LysM"/>
    <property type="match status" value="2"/>
</dbReference>
<dbReference type="RefSeq" id="WP_019225201.1">
    <property type="nucleotide sequence ID" value="NZ_CP046996.1"/>
</dbReference>
<dbReference type="PROSITE" id="PS51910">
    <property type="entry name" value="GH18_2"/>
    <property type="match status" value="1"/>
</dbReference>
<dbReference type="InterPro" id="IPR018392">
    <property type="entry name" value="LysM"/>
</dbReference>
<dbReference type="SUPFAM" id="SSF54106">
    <property type="entry name" value="LysM domain"/>
    <property type="match status" value="2"/>
</dbReference>
<gene>
    <name evidence="5" type="ORF">GQ588_02665</name>
</gene>
<dbReference type="Proteomes" id="UP000430508">
    <property type="component" value="Chromosome"/>
</dbReference>
<dbReference type="InterPro" id="IPR011583">
    <property type="entry name" value="Chitinase_II/V-like_cat"/>
</dbReference>
<evidence type="ECO:0000259" key="4">
    <source>
        <dbReference type="PROSITE" id="PS51910"/>
    </source>
</evidence>
<evidence type="ECO:0000313" key="5">
    <source>
        <dbReference type="EMBL" id="QGZ99625.1"/>
    </source>
</evidence>
<dbReference type="InterPro" id="IPR001223">
    <property type="entry name" value="Glyco_hydro18_cat"/>
</dbReference>
<evidence type="ECO:0000256" key="2">
    <source>
        <dbReference type="ARBA" id="ARBA00023295"/>
    </source>
</evidence>
<reference evidence="5 6" key="1">
    <citation type="submission" date="2019-12" db="EMBL/GenBank/DDBJ databases">
        <title>Sequence classification of anaerobic respiratory reductive dehalogenases: First we see many, then we see few.</title>
        <authorList>
            <person name="Molenda O."/>
            <person name="Puentes Jacome L.A."/>
            <person name="Cao X."/>
            <person name="Nesbo C.L."/>
            <person name="Tang S."/>
            <person name="Morson N."/>
            <person name="Patron J."/>
            <person name="Lomheim L."/>
            <person name="Wishart D.S."/>
            <person name="Edwards E.A."/>
        </authorList>
    </citation>
    <scope>NUCLEOTIDE SEQUENCE [LARGE SCALE GENOMIC DNA]</scope>
    <source>
        <strain evidence="5 6">12DCA</strain>
    </source>
</reference>